<feature type="compositionally biased region" description="Polar residues" evidence="9">
    <location>
        <begin position="814"/>
        <end position="823"/>
    </location>
</feature>
<dbReference type="GO" id="GO:0005763">
    <property type="term" value="C:mitochondrial small ribosomal subunit"/>
    <property type="evidence" value="ECO:0007669"/>
    <property type="project" value="TreeGrafter"/>
</dbReference>
<evidence type="ECO:0000256" key="7">
    <source>
        <dbReference type="ARBA" id="ARBA00045681"/>
    </source>
</evidence>
<dbReference type="Pfam" id="PF09243">
    <property type="entry name" value="Rsm22"/>
    <property type="match status" value="2"/>
</dbReference>
<dbReference type="AlphaFoldDB" id="A0A316WCX6"/>
<dbReference type="GO" id="GO:0003735">
    <property type="term" value="F:structural constituent of ribosome"/>
    <property type="evidence" value="ECO:0007669"/>
    <property type="project" value="TreeGrafter"/>
</dbReference>
<keyword evidence="5" id="KW-0411">Iron-sulfur</keyword>
<feature type="compositionally biased region" description="Basic and acidic residues" evidence="9">
    <location>
        <begin position="225"/>
        <end position="234"/>
    </location>
</feature>
<feature type="compositionally biased region" description="Polar residues" evidence="9">
    <location>
        <begin position="437"/>
        <end position="454"/>
    </location>
</feature>
<comment type="function">
    <text evidence="7">Mitochondrial ribosome (mitoribosome) assembly factor. Binds at the interface of the head and body domains of the mitochondrial small ribosomal subunit (mt-SSU), occluding the mRNA channel and preventing compaction of the head domain towards the body. Probable inactive methyltransferase: retains the characteristic folding and ability to bind S-adenosyl-L-methionine, but it probably lost its methyltransferase activity.</text>
</comment>
<dbReference type="OrthoDB" id="421327at2759"/>
<feature type="coiled-coil region" evidence="8">
    <location>
        <begin position="669"/>
        <end position="696"/>
    </location>
</feature>
<evidence type="ECO:0000256" key="6">
    <source>
        <dbReference type="ARBA" id="ARBA00023128"/>
    </source>
</evidence>
<reference evidence="10 11" key="1">
    <citation type="journal article" date="2018" name="Mol. Biol. Evol.">
        <title>Broad Genomic Sampling Reveals a Smut Pathogenic Ancestry of the Fungal Clade Ustilaginomycotina.</title>
        <authorList>
            <person name="Kijpornyongpan T."/>
            <person name="Mondo S.J."/>
            <person name="Barry K."/>
            <person name="Sandor L."/>
            <person name="Lee J."/>
            <person name="Lipzen A."/>
            <person name="Pangilinan J."/>
            <person name="LaButti K."/>
            <person name="Hainaut M."/>
            <person name="Henrissat B."/>
            <person name="Grigoriev I.V."/>
            <person name="Spatafora J.W."/>
            <person name="Aime M.C."/>
        </authorList>
    </citation>
    <scope>NUCLEOTIDE SEQUENCE [LARGE SCALE GENOMIC DNA]</scope>
    <source>
        <strain evidence="10 11">MCA 4658</strain>
    </source>
</reference>
<evidence type="ECO:0000256" key="9">
    <source>
        <dbReference type="SAM" id="MobiDB-lite"/>
    </source>
</evidence>
<organism evidence="10 11">
    <name type="scientific">Ceraceosorus guamensis</name>
    <dbReference type="NCBI Taxonomy" id="1522189"/>
    <lineage>
        <taxon>Eukaryota</taxon>
        <taxon>Fungi</taxon>
        <taxon>Dikarya</taxon>
        <taxon>Basidiomycota</taxon>
        <taxon>Ustilaginomycotina</taxon>
        <taxon>Exobasidiomycetes</taxon>
        <taxon>Ceraceosorales</taxon>
        <taxon>Ceraceosoraceae</taxon>
        <taxon>Ceraceosorus</taxon>
    </lineage>
</organism>
<dbReference type="GO" id="GO:0006412">
    <property type="term" value="P:translation"/>
    <property type="evidence" value="ECO:0007669"/>
    <property type="project" value="InterPro"/>
</dbReference>
<feature type="region of interest" description="Disordered" evidence="9">
    <location>
        <begin position="813"/>
        <end position="846"/>
    </location>
</feature>
<dbReference type="Proteomes" id="UP000245783">
    <property type="component" value="Unassembled WGS sequence"/>
</dbReference>
<dbReference type="InterPro" id="IPR052571">
    <property type="entry name" value="Mt_RNA_Methyltransferase"/>
</dbReference>
<evidence type="ECO:0000256" key="5">
    <source>
        <dbReference type="ARBA" id="ARBA00023014"/>
    </source>
</evidence>
<evidence type="ECO:0000256" key="3">
    <source>
        <dbReference type="ARBA" id="ARBA00022946"/>
    </source>
</evidence>
<protein>
    <recommendedName>
        <fullName evidence="12">Rsm22-domain-containing protein</fullName>
    </recommendedName>
</protein>
<keyword evidence="6" id="KW-0496">Mitochondrion</keyword>
<keyword evidence="2" id="KW-0479">Metal-binding</keyword>
<dbReference type="PANTHER" id="PTHR13184">
    <property type="entry name" value="37S RIBOSOMAL PROTEIN S22"/>
    <property type="match status" value="1"/>
</dbReference>
<feature type="region of interest" description="Disordered" evidence="9">
    <location>
        <begin position="486"/>
        <end position="513"/>
    </location>
</feature>
<evidence type="ECO:0000256" key="1">
    <source>
        <dbReference type="ARBA" id="ARBA00004173"/>
    </source>
</evidence>
<dbReference type="GeneID" id="37032450"/>
<proteinExistence type="predicted"/>
<evidence type="ECO:0000256" key="2">
    <source>
        <dbReference type="ARBA" id="ARBA00022723"/>
    </source>
</evidence>
<comment type="subcellular location">
    <subcellularLocation>
        <location evidence="1">Mitochondrion</location>
    </subcellularLocation>
</comment>
<gene>
    <name evidence="10" type="ORF">IE81DRAFT_166520</name>
</gene>
<evidence type="ECO:0000313" key="10">
    <source>
        <dbReference type="EMBL" id="PWN45703.1"/>
    </source>
</evidence>
<evidence type="ECO:0000313" key="11">
    <source>
        <dbReference type="Proteomes" id="UP000245783"/>
    </source>
</evidence>
<evidence type="ECO:0000256" key="4">
    <source>
        <dbReference type="ARBA" id="ARBA00023004"/>
    </source>
</evidence>
<name>A0A316WCX6_9BASI</name>
<evidence type="ECO:0008006" key="12">
    <source>
        <dbReference type="Google" id="ProtNLM"/>
    </source>
</evidence>
<feature type="region of interest" description="Disordered" evidence="9">
    <location>
        <begin position="434"/>
        <end position="454"/>
    </location>
</feature>
<keyword evidence="8" id="KW-0175">Coiled coil</keyword>
<sequence length="872" mass="93604">MSAAQKEMMTAALVSARHAAAAAAITAPSASPRALALGPRVNMTEDEEASTSGASTLSSRERRRSRASRFGTLSPQRAAAIPSDLAEAIAGWRQATPEAISSRSKRRAGALSAHSHLAGADSAVRYATLLTLTQDLASRIGGPFGWTPASVFDYNAGVGEGLWAVENAWPGAVQRFDGLTNGPLARLGSSLLRDLPEDHALRRLEEEKKARFHTTSARSHAQAFGRRERGAARDAEEEEQEASFDAAVESTSSSAPSNTLAILPYALSALSSDNARSALLRKVWESGAQMILVVEEGDHRGFACVASAREELLALGNDPPRAAANVDEDEVLMLGGQKFYAQRSENVAAEDGEDAETGRASGAHVVAPCPHDGPCPLLHDFQPPPLGNSSFRGKSKLQVCAFPARATLPLWVARNRKRQEESSRYSYVVVARGPRPQRTTAQDATQLPATDTLGSSQNLEAQLVADAGNAHRTKVGILEALRRSPSRLPTDVVVEGSAPAPSSSEDADPAARLSSVLEAQTEIEAGAGDTTLQSSASNRSQLSSLLEAAMRREATRAGEEVDEETLKAALAQANAQGVWQDSASFAEHDDEIQREVQDEEAEQFASNDAFIAAQGAEINAPSSAQILSAFKELSGRSASAPAEVAFRDIDVEAEDAEETEIVAQRLSRARIAGDEVAEEQELLSSLEEDFSVADEEAMRREAFYWPRLVLPPLKKGGHVCFDACMAEGTISRFTLPKSAGRQAYHDARKASWGDLFPHPSVKAMQEKVPAADTSSRAPIPRSEQRNAHGKKIKKELLSSAAAIGADIVAAHPKYQSTSSQQGEAKTGEVEMSFGERRKKGRRWESERDVELRLNARESRKRSLGDLDREIFG</sequence>
<keyword evidence="4" id="KW-0408">Iron</keyword>
<dbReference type="EMBL" id="KZ819354">
    <property type="protein sequence ID" value="PWN45703.1"/>
    <property type="molecule type" value="Genomic_DNA"/>
</dbReference>
<dbReference type="RefSeq" id="XP_025372863.1">
    <property type="nucleotide sequence ID" value="XM_025510580.1"/>
</dbReference>
<keyword evidence="3" id="KW-0809">Transit peptide</keyword>
<feature type="region of interest" description="Disordered" evidence="9">
    <location>
        <begin position="767"/>
        <end position="790"/>
    </location>
</feature>
<dbReference type="GO" id="GO:0008168">
    <property type="term" value="F:methyltransferase activity"/>
    <property type="evidence" value="ECO:0007669"/>
    <property type="project" value="InterPro"/>
</dbReference>
<feature type="region of interest" description="Disordered" evidence="9">
    <location>
        <begin position="42"/>
        <end position="73"/>
    </location>
</feature>
<dbReference type="GO" id="GO:0046872">
    <property type="term" value="F:metal ion binding"/>
    <property type="evidence" value="ECO:0007669"/>
    <property type="project" value="UniProtKB-KW"/>
</dbReference>
<keyword evidence="11" id="KW-1185">Reference proteome</keyword>
<accession>A0A316WCX6</accession>
<dbReference type="InParanoid" id="A0A316WCX6"/>
<dbReference type="GO" id="GO:0051536">
    <property type="term" value="F:iron-sulfur cluster binding"/>
    <property type="evidence" value="ECO:0007669"/>
    <property type="project" value="UniProtKB-KW"/>
</dbReference>
<dbReference type="PANTHER" id="PTHR13184:SF5">
    <property type="entry name" value="METHYLTRANSFERASE-LIKE PROTEIN 17, MITOCHONDRIAL"/>
    <property type="match status" value="1"/>
</dbReference>
<dbReference type="STRING" id="1522189.A0A316WCX6"/>
<dbReference type="InterPro" id="IPR015324">
    <property type="entry name" value="Ribosomal_Rsm22-like"/>
</dbReference>
<evidence type="ECO:0000256" key="8">
    <source>
        <dbReference type="SAM" id="Coils"/>
    </source>
</evidence>
<feature type="region of interest" description="Disordered" evidence="9">
    <location>
        <begin position="211"/>
        <end position="250"/>
    </location>
</feature>